<protein>
    <submittedName>
        <fullName evidence="6">Helix-turn-helix domain-containing protein</fullName>
    </submittedName>
</protein>
<keyword evidence="1" id="KW-0805">Transcription regulation</keyword>
<evidence type="ECO:0000313" key="6">
    <source>
        <dbReference type="EMBL" id="XCJ68613.1"/>
    </source>
</evidence>
<reference evidence="6" key="1">
    <citation type="submission" date="2024-06" db="EMBL/GenBank/DDBJ databases">
        <title>Streptomyces sp. strain HUAS MG91 genome sequences.</title>
        <authorList>
            <person name="Mo P."/>
        </authorList>
    </citation>
    <scope>NUCLEOTIDE SEQUENCE</scope>
    <source>
        <strain evidence="6">HUAS MG91</strain>
    </source>
</reference>
<keyword evidence="3" id="KW-0804">Transcription</keyword>
<name>A0AAU8IL78_9ACTN</name>
<sequence length="182" mass="19257">MTIELITRRPMPSHPRRSDGQAPLPAPEERSSLRRAWRLTEEQVAEAFGVTAATVRSWEAGRSAPRGRRRAAYAAFLSGLAHGLVPGPSTESTPPPAQPPAPRPARVRSSAAVAKAAEESTAASTTETVLRGAAPSTPGRPVGRAPDPVSPARLRGFRRTTAAVAMWIAFGHLMATAPLPHL</sequence>
<dbReference type="PANTHER" id="PTHR36511:SF3">
    <property type="entry name" value="ANTITOXIN HIGA-2"/>
    <property type="match status" value="1"/>
</dbReference>
<dbReference type="GO" id="GO:0003677">
    <property type="term" value="F:DNA binding"/>
    <property type="evidence" value="ECO:0007669"/>
    <property type="project" value="UniProtKB-KW"/>
</dbReference>
<dbReference type="SUPFAM" id="SSF47413">
    <property type="entry name" value="lambda repressor-like DNA-binding domains"/>
    <property type="match status" value="1"/>
</dbReference>
<accession>A0AAU8IL78</accession>
<evidence type="ECO:0000256" key="2">
    <source>
        <dbReference type="ARBA" id="ARBA00023125"/>
    </source>
</evidence>
<organism evidence="6">
    <name type="scientific">Streptomyces tabacisoli</name>
    <dbReference type="NCBI Taxonomy" id="3156398"/>
    <lineage>
        <taxon>Bacteria</taxon>
        <taxon>Bacillati</taxon>
        <taxon>Actinomycetota</taxon>
        <taxon>Actinomycetes</taxon>
        <taxon>Kitasatosporales</taxon>
        <taxon>Streptomycetaceae</taxon>
        <taxon>Streptomyces</taxon>
    </lineage>
</organism>
<evidence type="ECO:0000256" key="3">
    <source>
        <dbReference type="ARBA" id="ARBA00023163"/>
    </source>
</evidence>
<dbReference type="AlphaFoldDB" id="A0AAU8IL78"/>
<dbReference type="EMBL" id="CP159534">
    <property type="protein sequence ID" value="XCJ68613.1"/>
    <property type="molecule type" value="Genomic_DNA"/>
</dbReference>
<dbReference type="InterPro" id="IPR010982">
    <property type="entry name" value="Lambda_DNA-bd_dom_sf"/>
</dbReference>
<dbReference type="CDD" id="cd00093">
    <property type="entry name" value="HTH_XRE"/>
    <property type="match status" value="1"/>
</dbReference>
<dbReference type="RefSeq" id="WP_353940299.1">
    <property type="nucleotide sequence ID" value="NZ_CP159534.1"/>
</dbReference>
<feature type="domain" description="HTH cro/C1-type" evidence="5">
    <location>
        <begin position="39"/>
        <end position="69"/>
    </location>
</feature>
<feature type="region of interest" description="Disordered" evidence="4">
    <location>
        <begin position="1"/>
        <end position="33"/>
    </location>
</feature>
<feature type="compositionally biased region" description="Pro residues" evidence="4">
    <location>
        <begin position="93"/>
        <end position="103"/>
    </location>
</feature>
<keyword evidence="2" id="KW-0238">DNA-binding</keyword>
<evidence type="ECO:0000256" key="1">
    <source>
        <dbReference type="ARBA" id="ARBA00023015"/>
    </source>
</evidence>
<proteinExistence type="predicted"/>
<evidence type="ECO:0000256" key="4">
    <source>
        <dbReference type="SAM" id="MobiDB-lite"/>
    </source>
</evidence>
<feature type="compositionally biased region" description="Low complexity" evidence="4">
    <location>
        <begin position="107"/>
        <end position="129"/>
    </location>
</feature>
<evidence type="ECO:0000259" key="5">
    <source>
        <dbReference type="Pfam" id="PF01381"/>
    </source>
</evidence>
<dbReference type="InterPro" id="IPR052359">
    <property type="entry name" value="HTH-type_reg/antitoxin"/>
</dbReference>
<dbReference type="KEGG" id="stac:ABII15_01000"/>
<feature type="region of interest" description="Disordered" evidence="4">
    <location>
        <begin position="83"/>
        <end position="152"/>
    </location>
</feature>
<dbReference type="InterPro" id="IPR001387">
    <property type="entry name" value="Cro/C1-type_HTH"/>
</dbReference>
<dbReference type="Gene3D" id="1.10.260.40">
    <property type="entry name" value="lambda repressor-like DNA-binding domains"/>
    <property type="match status" value="1"/>
</dbReference>
<gene>
    <name evidence="6" type="ORF">ABII15_01000</name>
</gene>
<dbReference type="PANTHER" id="PTHR36511">
    <property type="entry name" value="MERR FAMILY BACTERIAL REGULATORY PROTEIN"/>
    <property type="match status" value="1"/>
</dbReference>
<dbReference type="Pfam" id="PF01381">
    <property type="entry name" value="HTH_3"/>
    <property type="match status" value="1"/>
</dbReference>